<evidence type="ECO:0008006" key="7">
    <source>
        <dbReference type="Google" id="ProtNLM"/>
    </source>
</evidence>
<dbReference type="SUPFAM" id="SSF56300">
    <property type="entry name" value="Metallo-dependent phosphatases"/>
    <property type="match status" value="1"/>
</dbReference>
<evidence type="ECO:0000256" key="1">
    <source>
        <dbReference type="SAM" id="MobiDB-lite"/>
    </source>
</evidence>
<dbReference type="PROSITE" id="PS51318">
    <property type="entry name" value="TAT"/>
    <property type="match status" value="1"/>
</dbReference>
<dbReference type="Proteomes" id="UP000254508">
    <property type="component" value="Chromosome"/>
</dbReference>
<proteinExistence type="predicted"/>
<evidence type="ECO:0000313" key="5">
    <source>
        <dbReference type="EMBL" id="AXK41035.1"/>
    </source>
</evidence>
<dbReference type="Gene3D" id="2.60.40.380">
    <property type="entry name" value="Purple acid phosphatase-like, N-terminal"/>
    <property type="match status" value="1"/>
</dbReference>
<evidence type="ECO:0000259" key="3">
    <source>
        <dbReference type="Pfam" id="PF09423"/>
    </source>
</evidence>
<evidence type="ECO:0000256" key="2">
    <source>
        <dbReference type="SAM" id="SignalP"/>
    </source>
</evidence>
<dbReference type="KEGG" id="err:DVR09_00650"/>
<feature type="compositionally biased region" description="Basic and acidic residues" evidence="1">
    <location>
        <begin position="398"/>
        <end position="412"/>
    </location>
</feature>
<dbReference type="PANTHER" id="PTHR43606:SF2">
    <property type="entry name" value="ALKALINE PHOSPHATASE FAMILY PROTEIN (AFU_ORTHOLOGUE AFUA_5G03860)"/>
    <property type="match status" value="1"/>
</dbReference>
<name>A0A345YAT3_9SPHN</name>
<feature type="domain" description="PhoD-like phosphatase metallophosphatase" evidence="3">
    <location>
        <begin position="144"/>
        <end position="538"/>
    </location>
</feature>
<dbReference type="InterPro" id="IPR018946">
    <property type="entry name" value="PhoD-like_MPP"/>
</dbReference>
<organism evidence="5 6">
    <name type="scientific">Erythrobacter aureus</name>
    <dbReference type="NCBI Taxonomy" id="2182384"/>
    <lineage>
        <taxon>Bacteria</taxon>
        <taxon>Pseudomonadati</taxon>
        <taxon>Pseudomonadota</taxon>
        <taxon>Alphaproteobacteria</taxon>
        <taxon>Sphingomonadales</taxon>
        <taxon>Erythrobacteraceae</taxon>
        <taxon>Erythrobacter/Porphyrobacter group</taxon>
        <taxon>Erythrobacter</taxon>
    </lineage>
</organism>
<reference evidence="6" key="1">
    <citation type="submission" date="2018-07" db="EMBL/GenBank/DDBJ databases">
        <title>Genome sequence of Erythrobacter strain YH-07, an antagonistic bacterium isolated from Yellow Sea.</title>
        <authorList>
            <person name="Tang T."/>
            <person name="Liu Q."/>
            <person name="Sun X."/>
        </authorList>
    </citation>
    <scope>NUCLEOTIDE SEQUENCE [LARGE SCALE GENOMIC DNA]</scope>
    <source>
        <strain evidence="6">YH-07</strain>
    </source>
</reference>
<dbReference type="InterPro" id="IPR032093">
    <property type="entry name" value="PhoD_N"/>
</dbReference>
<protein>
    <recommendedName>
        <fullName evidence="7">Phosphodiesterase</fullName>
    </recommendedName>
</protein>
<dbReference type="RefSeq" id="WP_115415228.1">
    <property type="nucleotide sequence ID" value="NZ_CP031357.1"/>
</dbReference>
<feature type="signal peptide" evidence="2">
    <location>
        <begin position="1"/>
        <end position="26"/>
    </location>
</feature>
<gene>
    <name evidence="5" type="ORF">DVR09_00650</name>
</gene>
<keyword evidence="6" id="KW-1185">Reference proteome</keyword>
<dbReference type="InterPro" id="IPR006311">
    <property type="entry name" value="TAT_signal"/>
</dbReference>
<accession>A0A345YAT3</accession>
<dbReference type="PANTHER" id="PTHR43606">
    <property type="entry name" value="PHOSPHATASE, PUTATIVE (AFU_ORTHOLOGUE AFUA_6G08710)-RELATED"/>
    <property type="match status" value="1"/>
</dbReference>
<feature type="domain" description="Phospholipase D N-terminal" evidence="4">
    <location>
        <begin position="43"/>
        <end position="132"/>
    </location>
</feature>
<dbReference type="Pfam" id="PF16655">
    <property type="entry name" value="PhoD_N"/>
    <property type="match status" value="1"/>
</dbReference>
<dbReference type="EMBL" id="CP031357">
    <property type="protein sequence ID" value="AXK41035.1"/>
    <property type="molecule type" value="Genomic_DNA"/>
</dbReference>
<dbReference type="OrthoDB" id="327733at2"/>
<dbReference type="InterPro" id="IPR038607">
    <property type="entry name" value="PhoD-like_sf"/>
</dbReference>
<sequence>MKTNRRSLLQLMTMGTISVMAGSAFAPLARAQDRADGMVFPEGVASADPEPESVIVWTRVFAPAKAGKVPLVVQLSETPSFERVLVEQQVDALPDLDHTVRVAVGGLQPARHYYYRFLTADGARSETGRTRTAPDPASAAPFRFASVSCQNFQTGRYHAYRNLVERDRSGEAPLDFVLFLGDFIYELVFREGIRPLTLPGRSWETNDGISGRPLSYQYAESVEDYRYLYRTYLSDPWLRAARAQFPFLCIWDDHEFSNDCWQSMATYTDAGEPSQQRRVAASQAWFEYVPARLTGPLGHDYAPVSVENVRFGRGSDLSAEEEPNNRAAVDCIGLPRKLRWGALADIVLTDSRSYRSEPPVAPDQAKKLSLHARALLPTKMIGTCDRGRNDDGSAASESFEHDGRTIVNDRHNKAPGTMLGERQAQWLEETLTTSCAKWKLCASSVPLMPLTLDFRYDLASRETVADEVALTIDSWEGYPAARSALLDYIASRSIGGTVFLSGDHHMHFAGGLMSGGRRVASEFCVAGISSTALGDVLGSFVAGEMAGSEAADLIGGPQTGPTARWINLSFLYGRDTSRPLLADLRAGTALSLAGAQRRLRHIDYLDVRSHGALTVEVMEDGLTGTYDSYDAAQLAGEYDTVIGPAYRVVMFDDGRSSPMAPTFDGSTPFPFDLHA</sequence>
<dbReference type="AlphaFoldDB" id="A0A345YAT3"/>
<evidence type="ECO:0000259" key="4">
    <source>
        <dbReference type="Pfam" id="PF16655"/>
    </source>
</evidence>
<dbReference type="Pfam" id="PF09423">
    <property type="entry name" value="PhoD"/>
    <property type="match status" value="1"/>
</dbReference>
<dbReference type="Gene3D" id="3.60.21.70">
    <property type="entry name" value="PhoD-like phosphatase"/>
    <property type="match status" value="1"/>
</dbReference>
<dbReference type="InterPro" id="IPR052900">
    <property type="entry name" value="Phospholipid_Metab_Enz"/>
</dbReference>
<evidence type="ECO:0000313" key="6">
    <source>
        <dbReference type="Proteomes" id="UP000254508"/>
    </source>
</evidence>
<feature type="chain" id="PRO_5017038310" description="Phosphodiesterase" evidence="2">
    <location>
        <begin position="27"/>
        <end position="675"/>
    </location>
</feature>
<keyword evidence="2" id="KW-0732">Signal</keyword>
<dbReference type="InterPro" id="IPR029052">
    <property type="entry name" value="Metallo-depent_PP-like"/>
</dbReference>
<feature type="region of interest" description="Disordered" evidence="1">
    <location>
        <begin position="386"/>
        <end position="415"/>
    </location>
</feature>
<dbReference type="CDD" id="cd07389">
    <property type="entry name" value="MPP_PhoD"/>
    <property type="match status" value="1"/>
</dbReference>